<feature type="transmembrane region" description="Helical" evidence="1">
    <location>
        <begin position="16"/>
        <end position="36"/>
    </location>
</feature>
<accession>A0A3M7SXQ7</accession>
<keyword evidence="1" id="KW-1133">Transmembrane helix</keyword>
<protein>
    <submittedName>
        <fullName evidence="2">Uncharacterized protein</fullName>
    </submittedName>
</protein>
<keyword evidence="1" id="KW-0472">Membrane</keyword>
<comment type="caution">
    <text evidence="2">The sequence shown here is derived from an EMBL/GenBank/DDBJ whole genome shotgun (WGS) entry which is preliminary data.</text>
</comment>
<name>A0A3M7SXQ7_BRAPC</name>
<keyword evidence="3" id="KW-1185">Reference proteome</keyword>
<organism evidence="2 3">
    <name type="scientific">Brachionus plicatilis</name>
    <name type="common">Marine rotifer</name>
    <name type="synonym">Brachionus muelleri</name>
    <dbReference type="NCBI Taxonomy" id="10195"/>
    <lineage>
        <taxon>Eukaryota</taxon>
        <taxon>Metazoa</taxon>
        <taxon>Spiralia</taxon>
        <taxon>Gnathifera</taxon>
        <taxon>Rotifera</taxon>
        <taxon>Eurotatoria</taxon>
        <taxon>Monogononta</taxon>
        <taxon>Pseudotrocha</taxon>
        <taxon>Ploima</taxon>
        <taxon>Brachionidae</taxon>
        <taxon>Brachionus</taxon>
    </lineage>
</organism>
<reference evidence="2 3" key="1">
    <citation type="journal article" date="2018" name="Sci. Rep.">
        <title>Genomic signatures of local adaptation to the degree of environmental predictability in rotifers.</title>
        <authorList>
            <person name="Franch-Gras L."/>
            <person name="Hahn C."/>
            <person name="Garcia-Roger E.M."/>
            <person name="Carmona M.J."/>
            <person name="Serra M."/>
            <person name="Gomez A."/>
        </authorList>
    </citation>
    <scope>NUCLEOTIDE SEQUENCE [LARGE SCALE GENOMIC DNA]</scope>
    <source>
        <strain evidence="2">HYR1</strain>
    </source>
</reference>
<gene>
    <name evidence="2" type="ORF">BpHYR1_022032</name>
</gene>
<evidence type="ECO:0000313" key="3">
    <source>
        <dbReference type="Proteomes" id="UP000276133"/>
    </source>
</evidence>
<sequence length="71" mass="8837">MLKYQISKSLQGNNRFFIYSNLTLIFLNNFNTFFISNKKMDEEWIKKHIKRLSQKKHKEKFRQKIIKRKNI</sequence>
<keyword evidence="1" id="KW-0812">Transmembrane</keyword>
<evidence type="ECO:0000256" key="1">
    <source>
        <dbReference type="SAM" id="Phobius"/>
    </source>
</evidence>
<dbReference type="EMBL" id="REGN01000650">
    <property type="protein sequence ID" value="RNA40378.1"/>
    <property type="molecule type" value="Genomic_DNA"/>
</dbReference>
<dbReference type="Proteomes" id="UP000276133">
    <property type="component" value="Unassembled WGS sequence"/>
</dbReference>
<evidence type="ECO:0000313" key="2">
    <source>
        <dbReference type="EMBL" id="RNA40378.1"/>
    </source>
</evidence>
<dbReference type="AlphaFoldDB" id="A0A3M7SXQ7"/>
<proteinExistence type="predicted"/>